<keyword evidence="2" id="KW-0418">Kinase</keyword>
<evidence type="ECO:0000313" key="2">
    <source>
        <dbReference type="EMBL" id="SFZ91595.1"/>
    </source>
</evidence>
<dbReference type="InterPro" id="IPR000595">
    <property type="entry name" value="cNMP-bd_dom"/>
</dbReference>
<protein>
    <submittedName>
        <fullName evidence="2">cAMP-binding domain of CRP or a regulatory subunit of cAMP-dependent protein kinases</fullName>
    </submittedName>
</protein>
<feature type="domain" description="Cyclic nucleotide-binding" evidence="1">
    <location>
        <begin position="62"/>
        <end position="149"/>
    </location>
</feature>
<evidence type="ECO:0000259" key="1">
    <source>
        <dbReference type="Pfam" id="PF00027"/>
    </source>
</evidence>
<dbReference type="EMBL" id="FPKV01000002">
    <property type="protein sequence ID" value="SFZ91595.1"/>
    <property type="molecule type" value="Genomic_DNA"/>
</dbReference>
<accession>A0A1K2IIV4</accession>
<dbReference type="AlphaFoldDB" id="A0A1K2IIV4"/>
<gene>
    <name evidence="2" type="ORF">SAMN05428642_102156</name>
</gene>
<dbReference type="InterPro" id="IPR014710">
    <property type="entry name" value="RmlC-like_jellyroll"/>
</dbReference>
<evidence type="ECO:0000313" key="3">
    <source>
        <dbReference type="Proteomes" id="UP000182544"/>
    </source>
</evidence>
<sequence length="222" mass="25912">MYGFNIKNQNKDYVIIAYLNPYLCTFNNIITKHLQQIKAYLDQIAIISNSDWEFFTSKLQPRVIPKKSVFLKLNDIENHISFIESGVVRLYIPKDNPDKEITFGFSFKDQFISAYDSFLTQTPSAYELQALTETTLLSITYDDLQAVYKNTQIGNLIGRLTAERLFLLKSKREQNLLNLTAEERYMKLFKERPELLKVIPLKYISSYIGITAQALSRIRKRL</sequence>
<dbReference type="STRING" id="369401.SAMN05428642_102156"/>
<dbReference type="GO" id="GO:0016301">
    <property type="term" value="F:kinase activity"/>
    <property type="evidence" value="ECO:0007669"/>
    <property type="project" value="UniProtKB-KW"/>
</dbReference>
<dbReference type="CDD" id="cd00038">
    <property type="entry name" value="CAP_ED"/>
    <property type="match status" value="1"/>
</dbReference>
<reference evidence="2 3" key="1">
    <citation type="submission" date="2016-10" db="EMBL/GenBank/DDBJ databases">
        <authorList>
            <person name="de Groot N.N."/>
        </authorList>
    </citation>
    <scope>NUCLEOTIDE SEQUENCE [LARGE SCALE GENOMIC DNA]</scope>
    <source>
        <strain evidence="2 3">DSM 18180</strain>
    </source>
</reference>
<dbReference type="Pfam" id="PF00027">
    <property type="entry name" value="cNMP_binding"/>
    <property type="match status" value="1"/>
</dbReference>
<dbReference type="Proteomes" id="UP000182544">
    <property type="component" value="Unassembled WGS sequence"/>
</dbReference>
<dbReference type="InterPro" id="IPR018490">
    <property type="entry name" value="cNMP-bd_dom_sf"/>
</dbReference>
<proteinExistence type="predicted"/>
<dbReference type="SUPFAM" id="SSF51206">
    <property type="entry name" value="cAMP-binding domain-like"/>
    <property type="match status" value="1"/>
</dbReference>
<name>A0A1K2IIV4_9FLAO</name>
<dbReference type="Gene3D" id="2.60.120.10">
    <property type="entry name" value="Jelly Rolls"/>
    <property type="match status" value="1"/>
</dbReference>
<keyword evidence="3" id="KW-1185">Reference proteome</keyword>
<organism evidence="2 3">
    <name type="scientific">Flaviramulus basaltis</name>
    <dbReference type="NCBI Taxonomy" id="369401"/>
    <lineage>
        <taxon>Bacteria</taxon>
        <taxon>Pseudomonadati</taxon>
        <taxon>Bacteroidota</taxon>
        <taxon>Flavobacteriia</taxon>
        <taxon>Flavobacteriales</taxon>
        <taxon>Flavobacteriaceae</taxon>
        <taxon>Flaviramulus</taxon>
    </lineage>
</organism>
<keyword evidence="2" id="KW-0808">Transferase</keyword>